<name>G8BUA6_TETPH</name>
<organism evidence="1 2">
    <name type="scientific">Tetrapisispora phaffii (strain ATCC 24235 / CBS 4417 / NBRC 1672 / NRRL Y-8282 / UCD 70-5)</name>
    <name type="common">Yeast</name>
    <name type="synonym">Fabospora phaffii</name>
    <dbReference type="NCBI Taxonomy" id="1071381"/>
    <lineage>
        <taxon>Eukaryota</taxon>
        <taxon>Fungi</taxon>
        <taxon>Dikarya</taxon>
        <taxon>Ascomycota</taxon>
        <taxon>Saccharomycotina</taxon>
        <taxon>Saccharomycetes</taxon>
        <taxon>Saccharomycetales</taxon>
        <taxon>Saccharomycetaceae</taxon>
        <taxon>Tetrapisispora</taxon>
    </lineage>
</organism>
<protein>
    <submittedName>
        <fullName evidence="1">Uncharacterized protein</fullName>
    </submittedName>
</protein>
<dbReference type="OrthoDB" id="4096201at2759"/>
<dbReference type="GeneID" id="11531440"/>
<dbReference type="Proteomes" id="UP000005666">
    <property type="component" value="Chromosome 5"/>
</dbReference>
<dbReference type="HOGENOM" id="CLU_063516_0_0_1"/>
<dbReference type="eggNOG" id="ENOG502RZ25">
    <property type="taxonomic scope" value="Eukaryota"/>
</dbReference>
<proteinExistence type="predicted"/>
<evidence type="ECO:0000313" key="1">
    <source>
        <dbReference type="EMBL" id="CCE63484.1"/>
    </source>
</evidence>
<dbReference type="OMA" id="CESETHD"/>
<accession>G8BUA6</accession>
<dbReference type="EMBL" id="HE612860">
    <property type="protein sequence ID" value="CCE63484.1"/>
    <property type="molecule type" value="Genomic_DNA"/>
</dbReference>
<dbReference type="AlphaFoldDB" id="G8BUA6"/>
<reference evidence="1 2" key="1">
    <citation type="journal article" date="2011" name="Proc. Natl. Acad. Sci. U.S.A.">
        <title>Evolutionary erosion of yeast sex chromosomes by mating-type switching accidents.</title>
        <authorList>
            <person name="Gordon J.L."/>
            <person name="Armisen D."/>
            <person name="Proux-Wera E."/>
            <person name="Oheigeartaigh S.S."/>
            <person name="Byrne K.P."/>
            <person name="Wolfe K.H."/>
        </authorList>
    </citation>
    <scope>NUCLEOTIDE SEQUENCE [LARGE SCALE GENOMIC DNA]</scope>
    <source>
        <strain evidence="2">ATCC 24235 / CBS 4417 / NBRC 1672 / NRRL Y-8282 / UCD 70-5</strain>
    </source>
</reference>
<sequence>MAVSFKRICSDVNISGPDYKKKELVFKLTDNNTSSKVSSNASSSSSKNGSADVGLQNYKNFIKQYSCSDQNTTSMDSDENLGVFTKSSSNYRYNTDSNDFNDTNTITNTNNNDNNNDNSIKDETIRRSSINSRSGSFSVSQRKHSQLFRDDLVARERCFDYITQCIDEVWGRYCNTTANAEALVYGDSSNKNNYPISPASLSSNSPVSYNTTTIGTNSDRTTSNDDFLSMKPKVTNKQIKSFNSNTCKPLVLTDNELEEGSDYSCESDYEDYKSEVTNITEYETDSGSDVRTVSNLPDSVKLQSLKCRLARAKEDLEDIYDSNEYQDCVDFWRRWDMLKYNAVEMMEDDDDDDVIESAIEELEMGRFYREV</sequence>
<dbReference type="KEGG" id="tpf:TPHA_0E03950"/>
<dbReference type="RefSeq" id="XP_003685918.1">
    <property type="nucleotide sequence ID" value="XM_003685870.1"/>
</dbReference>
<keyword evidence="2" id="KW-1185">Reference proteome</keyword>
<evidence type="ECO:0000313" key="2">
    <source>
        <dbReference type="Proteomes" id="UP000005666"/>
    </source>
</evidence>
<gene>
    <name evidence="1" type="primary">TPHA0E03950</name>
    <name evidence="1" type="ordered locus">TPHA_0E03950</name>
</gene>